<dbReference type="KEGG" id="pfx:A7318_03010"/>
<dbReference type="SUPFAM" id="SSF52980">
    <property type="entry name" value="Restriction endonuclease-like"/>
    <property type="match status" value="1"/>
</dbReference>
<reference evidence="2" key="1">
    <citation type="submission" date="2019-09" db="EMBL/GenBank/DDBJ databases">
        <authorList>
            <person name="Chandra G."/>
            <person name="Truman W A."/>
        </authorList>
    </citation>
    <scope>NUCLEOTIDE SEQUENCE</scope>
    <source>
        <strain evidence="2">PS683</strain>
    </source>
</reference>
<sequence length="254" mass="28635">MSQSTNTGRDFESYVQYVYSTLLNLRGEKTQVSRRTTFTLPTGDSYEVDVYYEFVRVGVRHRVAIECKDWKRPVDQGKILEFHQKIKNIGSDIVGIIASRSGYQSGADKVAARHNILLLSAEDLPSLPQLVGRQIVNAALHEPDLIGEPFWVIAQRSETLEKLSTGTYYAPPVEGRPTIPLFISKKYAETYLSHLPDRAEWAVFGMPQYKLKVLLELAKLGRVCFATVNFPPEENGSISMAFITLAELESDFLI</sequence>
<dbReference type="RefSeq" id="WP_069021638.1">
    <property type="nucleotide sequence ID" value="NZ_PDJB01000001.1"/>
</dbReference>
<feature type="domain" description="Restriction endonuclease type IV Mrr" evidence="1">
    <location>
        <begin position="7"/>
        <end position="124"/>
    </location>
</feature>
<dbReference type="InterPro" id="IPR011335">
    <property type="entry name" value="Restrct_endonuc-II-like"/>
</dbReference>
<dbReference type="InterPro" id="IPR011856">
    <property type="entry name" value="tRNA_endonuc-like_dom_sf"/>
</dbReference>
<name>A0A5E6MTW9_PSEFL</name>
<protein>
    <recommendedName>
        <fullName evidence="1">Restriction endonuclease type IV Mrr domain-containing protein</fullName>
    </recommendedName>
</protein>
<dbReference type="AlphaFoldDB" id="A0A5E6MTW9"/>
<organism evidence="2">
    <name type="scientific">Pseudomonas fluorescens</name>
    <dbReference type="NCBI Taxonomy" id="294"/>
    <lineage>
        <taxon>Bacteria</taxon>
        <taxon>Pseudomonadati</taxon>
        <taxon>Pseudomonadota</taxon>
        <taxon>Gammaproteobacteria</taxon>
        <taxon>Pseudomonadales</taxon>
        <taxon>Pseudomonadaceae</taxon>
        <taxon>Pseudomonas</taxon>
    </lineage>
</organism>
<evidence type="ECO:0000259" key="1">
    <source>
        <dbReference type="Pfam" id="PF04471"/>
    </source>
</evidence>
<dbReference type="GO" id="GO:0009307">
    <property type="term" value="P:DNA restriction-modification system"/>
    <property type="evidence" value="ECO:0007669"/>
    <property type="project" value="InterPro"/>
</dbReference>
<dbReference type="EMBL" id="LR700644">
    <property type="protein sequence ID" value="VVM14845.1"/>
    <property type="molecule type" value="Genomic_DNA"/>
</dbReference>
<dbReference type="InterPro" id="IPR007560">
    <property type="entry name" value="Restrct_endonuc_IV_Mrr"/>
</dbReference>
<dbReference type="GO" id="GO:0004519">
    <property type="term" value="F:endonuclease activity"/>
    <property type="evidence" value="ECO:0007669"/>
    <property type="project" value="InterPro"/>
</dbReference>
<proteinExistence type="predicted"/>
<gene>
    <name evidence="2" type="ORF">PS683_03159</name>
</gene>
<dbReference type="GO" id="GO:0003677">
    <property type="term" value="F:DNA binding"/>
    <property type="evidence" value="ECO:0007669"/>
    <property type="project" value="InterPro"/>
</dbReference>
<evidence type="ECO:0000313" key="2">
    <source>
        <dbReference type="EMBL" id="VVM14845.1"/>
    </source>
</evidence>
<accession>A0A5E6MTW9</accession>
<dbReference type="Gene3D" id="3.40.1350.10">
    <property type="match status" value="1"/>
</dbReference>
<dbReference type="Pfam" id="PF04471">
    <property type="entry name" value="Mrr_cat"/>
    <property type="match status" value="1"/>
</dbReference>